<accession>A0A327ZWY7</accession>
<protein>
    <submittedName>
        <fullName evidence="3">Uncharacterized protein</fullName>
    </submittedName>
</protein>
<feature type="transmembrane region" description="Helical" evidence="2">
    <location>
        <begin position="67"/>
        <end position="87"/>
    </location>
</feature>
<feature type="transmembrane region" description="Helical" evidence="2">
    <location>
        <begin position="29"/>
        <end position="47"/>
    </location>
</feature>
<feature type="compositionally biased region" description="Basic and acidic residues" evidence="1">
    <location>
        <begin position="102"/>
        <end position="138"/>
    </location>
</feature>
<evidence type="ECO:0000256" key="1">
    <source>
        <dbReference type="SAM" id="MobiDB-lite"/>
    </source>
</evidence>
<keyword evidence="2" id="KW-0812">Transmembrane</keyword>
<gene>
    <name evidence="3" type="ORF">BHU61_04240</name>
</gene>
<dbReference type="RefSeq" id="WP_111714892.1">
    <property type="nucleotide sequence ID" value="NZ_JBHSSR010000001.1"/>
</dbReference>
<keyword evidence="2" id="KW-1133">Transmembrane helix</keyword>
<feature type="region of interest" description="Disordered" evidence="1">
    <location>
        <begin position="102"/>
        <end position="139"/>
    </location>
</feature>
<comment type="caution">
    <text evidence="3">The sequence shown here is derived from an EMBL/GenBank/DDBJ whole genome shotgun (WGS) entry which is preliminary data.</text>
</comment>
<evidence type="ECO:0000313" key="3">
    <source>
        <dbReference type="EMBL" id="RAK46677.1"/>
    </source>
</evidence>
<dbReference type="Proteomes" id="UP000249808">
    <property type="component" value="Unassembled WGS sequence"/>
</dbReference>
<sequence>MSSENGQNQEGNKTINKNEITVTFNKKHLGWVIFFIALSPLAVALGITWPKELFGHTSADANSWLQFWGSMLGGFIGTIAVIYVAHLQNTKQEQIMRETFEEQRKLNEEQQEEQRKLNKEQQEEQRKLNKEQQEEQRKLNQKSLDTQIALKFDTKKVELTKFKFDTYQSLSDLINEYGNIYNNYSNMCSDILDYLSQYDTQKYNININQLKEYKNRCISERNRMSFSYNRLNILVKVAFSEEEIQIEEPYGNIINLLDTIIVTETIDKKAVNEEEVKLIVNNETTYKDLKNCNLIIGGFLSLYIEYYFNDVQLKEKEQ</sequence>
<evidence type="ECO:0000256" key="2">
    <source>
        <dbReference type="SAM" id="Phobius"/>
    </source>
</evidence>
<dbReference type="EMBL" id="PZJH01000001">
    <property type="protein sequence ID" value="RAK46677.1"/>
    <property type="molecule type" value="Genomic_DNA"/>
</dbReference>
<organism evidence="3 4">
    <name type="scientific">Macrococcus epidermidis</name>
    <dbReference type="NCBI Taxonomy" id="1902580"/>
    <lineage>
        <taxon>Bacteria</taxon>
        <taxon>Bacillati</taxon>
        <taxon>Bacillota</taxon>
        <taxon>Bacilli</taxon>
        <taxon>Bacillales</taxon>
        <taxon>Staphylococcaceae</taxon>
        <taxon>Macrococcus</taxon>
    </lineage>
</organism>
<evidence type="ECO:0000313" key="4">
    <source>
        <dbReference type="Proteomes" id="UP000249808"/>
    </source>
</evidence>
<reference evidence="3 4" key="1">
    <citation type="journal article" date="2018" name="Front. Microbiol.">
        <title>Description and Comparative Genomics of Macrococcus caseolyticus subsp. hominis subsp. nov., Macrococcus goetzii sp. nov., Macrococcus epidermidis sp. nov., and Macrococcus bohemicus sp. nov., Novel Macrococci From Human Clinical Material With Virulence Potential and Suspected Uptake of Foreign DNA by Natural Transformation.</title>
        <authorList>
            <person name="Maslanova I."/>
            <person name="Wertheimer Z."/>
            <person name="Sedlacek I."/>
            <person name="Svec P."/>
            <person name="Indrakova A."/>
            <person name="Kovarovic V."/>
            <person name="Schumann P."/>
            <person name="Sproer C."/>
            <person name="Kralova S."/>
            <person name="Sedo O."/>
            <person name="Kristofova L."/>
            <person name="Vrbovska V."/>
            <person name="Fuzik T."/>
            <person name="Petras P."/>
            <person name="Zdrahal Z."/>
            <person name="Ruzickova V."/>
            <person name="Doskar J."/>
            <person name="Pantucek R."/>
        </authorList>
    </citation>
    <scope>NUCLEOTIDE SEQUENCE [LARGE SCALE GENOMIC DNA]</scope>
    <source>
        <strain evidence="3 4">01/688</strain>
    </source>
</reference>
<name>A0A327ZWY7_9STAP</name>
<keyword evidence="4" id="KW-1185">Reference proteome</keyword>
<proteinExistence type="predicted"/>
<dbReference type="AlphaFoldDB" id="A0A327ZWY7"/>
<keyword evidence="2" id="KW-0472">Membrane</keyword>